<organism evidence="1">
    <name type="scientific">Spongospora subterranea</name>
    <dbReference type="NCBI Taxonomy" id="70186"/>
    <lineage>
        <taxon>Eukaryota</taxon>
        <taxon>Sar</taxon>
        <taxon>Rhizaria</taxon>
        <taxon>Endomyxa</taxon>
        <taxon>Phytomyxea</taxon>
        <taxon>Plasmodiophorida</taxon>
        <taxon>Plasmodiophoridae</taxon>
        <taxon>Spongospora</taxon>
    </lineage>
</organism>
<accession>A0A0H5QYF6</accession>
<evidence type="ECO:0008006" key="2">
    <source>
        <dbReference type="Google" id="ProtNLM"/>
    </source>
</evidence>
<dbReference type="Gene3D" id="3.80.10.10">
    <property type="entry name" value="Ribonuclease Inhibitor"/>
    <property type="match status" value="1"/>
</dbReference>
<evidence type="ECO:0000313" key="1">
    <source>
        <dbReference type="EMBL" id="CRZ00609.1"/>
    </source>
</evidence>
<protein>
    <recommendedName>
        <fullName evidence="2">F-box domain-containing protein</fullName>
    </recommendedName>
</protein>
<reference evidence="1" key="1">
    <citation type="submission" date="2015-04" db="EMBL/GenBank/DDBJ databases">
        <title>The genome sequence of the plant pathogenic Rhizarian Plasmodiophora brassicae reveals insights in its biotrophic life cycle and the origin of chitin synthesis.</title>
        <authorList>
            <person name="Schwelm A."/>
            <person name="Fogelqvist J."/>
            <person name="Knaust A."/>
            <person name="Julke S."/>
            <person name="Lilja T."/>
            <person name="Dhandapani V."/>
            <person name="Bonilla-Rosso G."/>
            <person name="Karlsson M."/>
            <person name="Shevchenko A."/>
            <person name="Choi S.R."/>
            <person name="Kim H.G."/>
            <person name="Park J.Y."/>
            <person name="Lim Y.P."/>
            <person name="Ludwig-Muller J."/>
            <person name="Dixelius C."/>
        </authorList>
    </citation>
    <scope>NUCLEOTIDE SEQUENCE</scope>
    <source>
        <tissue evidence="1">Potato root galls</tissue>
    </source>
</reference>
<dbReference type="AlphaFoldDB" id="A0A0H5QYF6"/>
<name>A0A0H5QYF6_9EUKA</name>
<dbReference type="InterPro" id="IPR032675">
    <property type="entry name" value="LRR_dom_sf"/>
</dbReference>
<dbReference type="SUPFAM" id="SSF52047">
    <property type="entry name" value="RNI-like"/>
    <property type="match status" value="1"/>
</dbReference>
<proteinExistence type="predicted"/>
<sequence length="207" mass="24031">MSFNFNLKRRVHLERLLLDLYENGDLTLDELAGKRRKDNVTIPKQHSLILLLPDDAIQRTIEFLRVHDRITLSTLVCVDWSQKLSNTRFYRSVDFEDIIRPSITNPEAYITDLFSRLQINYAYIQALDLTGIHAHNKAIKSMVRRCSGLKELLLRGRRVTNAVLLSISSRKLISLKLIDCTSAWRYAVYSCNALKQLIAKLPDLRYL</sequence>
<feature type="non-terminal residue" evidence="1">
    <location>
        <position position="207"/>
    </location>
</feature>
<dbReference type="EMBL" id="HACM01000167">
    <property type="protein sequence ID" value="CRZ00609.1"/>
    <property type="molecule type" value="Transcribed_RNA"/>
</dbReference>